<name>A0A511XDS5_9PROT</name>
<reference evidence="2 3" key="1">
    <citation type="submission" date="2019-07" db="EMBL/GenBank/DDBJ databases">
        <title>Whole genome shotgun sequence of Acetobacter nitrogenifigens NBRC 105050.</title>
        <authorList>
            <person name="Hosoyama A."/>
            <person name="Uohara A."/>
            <person name="Ohji S."/>
            <person name="Ichikawa N."/>
        </authorList>
    </citation>
    <scope>NUCLEOTIDE SEQUENCE [LARGE SCALE GENOMIC DNA]</scope>
    <source>
        <strain evidence="2 3">NBRC 105050</strain>
    </source>
</reference>
<dbReference type="STRING" id="1120919.GCA_000429165_03104"/>
<dbReference type="Gene3D" id="3.30.420.40">
    <property type="match status" value="2"/>
</dbReference>
<dbReference type="AlphaFoldDB" id="A0A511XDS5"/>
<comment type="caution">
    <text evidence="2">The sequence shown here is derived from an EMBL/GenBank/DDBJ whole genome shotgun (WGS) entry which is preliminary data.</text>
</comment>
<dbReference type="CDD" id="cd24082">
    <property type="entry name" value="ASKHA_NBD_GspK-like"/>
    <property type="match status" value="1"/>
</dbReference>
<dbReference type="InterPro" id="IPR002731">
    <property type="entry name" value="ATPase_BadF"/>
</dbReference>
<dbReference type="RefSeq" id="WP_035376722.1">
    <property type="nucleotide sequence ID" value="NZ_AUBI01000015.1"/>
</dbReference>
<proteinExistence type="predicted"/>
<dbReference type="Pfam" id="PF01869">
    <property type="entry name" value="BcrAD_BadFG"/>
    <property type="match status" value="1"/>
</dbReference>
<dbReference type="InterPro" id="IPR052519">
    <property type="entry name" value="Euk-type_GlcNAc_Kinase"/>
</dbReference>
<dbReference type="PANTHER" id="PTHR43190:SF3">
    <property type="entry name" value="N-ACETYL-D-GLUCOSAMINE KINASE"/>
    <property type="match status" value="1"/>
</dbReference>
<sequence>MTAALQKSKTMLAAIDGGASKTILRLVTPDGVVLGEGRSGPANVATDPEQACASIEAALHDALIAAQLQRGDIGRDALRVYAGAGVAGAEIAGRASAIRDAFPDFAAFVTRTDAYTSCLGAHGGKDGAVIAIGTGSVGYAISGDQSHRVGGWGFPQGDEGGGAWIGLQAVRHMLHCYDGRLPKTDLFHRIWAKLDQSEGGDPLSWAIGASASRFATLTPVVISASRDRDQVASKILHDAAHEIANISGTLLKNKPFLHLPLSILGGLAPILLPYLPETTKKLIVAPKGDALDGAISLARKAWVKQEAFFQGP</sequence>
<dbReference type="SUPFAM" id="SSF53067">
    <property type="entry name" value="Actin-like ATPase domain"/>
    <property type="match status" value="2"/>
</dbReference>
<accession>A0A511XDS5</accession>
<evidence type="ECO:0000313" key="3">
    <source>
        <dbReference type="Proteomes" id="UP000321635"/>
    </source>
</evidence>
<organism evidence="2 3">
    <name type="scientific">Acetobacter nitrogenifigens DSM 23921 = NBRC 105050</name>
    <dbReference type="NCBI Taxonomy" id="1120919"/>
    <lineage>
        <taxon>Bacteria</taxon>
        <taxon>Pseudomonadati</taxon>
        <taxon>Pseudomonadota</taxon>
        <taxon>Alphaproteobacteria</taxon>
        <taxon>Acetobacterales</taxon>
        <taxon>Acetobacteraceae</taxon>
        <taxon>Acetobacter</taxon>
    </lineage>
</organism>
<evidence type="ECO:0000259" key="1">
    <source>
        <dbReference type="Pfam" id="PF01869"/>
    </source>
</evidence>
<dbReference type="OrthoDB" id="63487at2"/>
<protein>
    <submittedName>
        <fullName evidence="2">ATPase</fullName>
    </submittedName>
</protein>
<gene>
    <name evidence="2" type="primary">nagK</name>
    <name evidence="2" type="ORF">ANI02nite_29970</name>
</gene>
<keyword evidence="3" id="KW-1185">Reference proteome</keyword>
<dbReference type="InterPro" id="IPR043129">
    <property type="entry name" value="ATPase_NBD"/>
</dbReference>
<evidence type="ECO:0000313" key="2">
    <source>
        <dbReference type="EMBL" id="GEN61113.1"/>
    </source>
</evidence>
<dbReference type="PANTHER" id="PTHR43190">
    <property type="entry name" value="N-ACETYL-D-GLUCOSAMINE KINASE"/>
    <property type="match status" value="1"/>
</dbReference>
<feature type="domain" description="ATPase BadF/BadG/BcrA/BcrD type" evidence="1">
    <location>
        <begin position="15"/>
        <end position="268"/>
    </location>
</feature>
<dbReference type="EMBL" id="BJYF01000026">
    <property type="protein sequence ID" value="GEN61113.1"/>
    <property type="molecule type" value="Genomic_DNA"/>
</dbReference>
<dbReference type="Proteomes" id="UP000321635">
    <property type="component" value="Unassembled WGS sequence"/>
</dbReference>